<dbReference type="FunFam" id="3.30.360.10:FF:000014">
    <property type="entry name" value="N-acetyl-gamma-glutamyl-phosphate reductase"/>
    <property type="match status" value="1"/>
</dbReference>
<dbReference type="HAMAP" id="MF_00150">
    <property type="entry name" value="ArgC_type1"/>
    <property type="match status" value="1"/>
</dbReference>
<dbReference type="InterPro" id="IPR023013">
    <property type="entry name" value="AGPR_AS"/>
</dbReference>
<dbReference type="InterPro" id="IPR058924">
    <property type="entry name" value="AGPR_dimerisation_dom"/>
</dbReference>
<feature type="active site" evidence="7 8">
    <location>
        <position position="148"/>
    </location>
</feature>
<evidence type="ECO:0000256" key="7">
    <source>
        <dbReference type="HAMAP-Rule" id="MF_00150"/>
    </source>
</evidence>
<keyword evidence="7" id="KW-0963">Cytoplasm</keyword>
<dbReference type="SMART" id="SM00859">
    <property type="entry name" value="Semialdhyde_dh"/>
    <property type="match status" value="1"/>
</dbReference>
<reference evidence="10 11" key="1">
    <citation type="submission" date="2014-07" db="EMBL/GenBank/DDBJ databases">
        <authorList>
            <person name="Wibberg Daniel"/>
        </authorList>
    </citation>
    <scope>NUCLEOTIDE SEQUENCE [LARGE SCALE GENOMIC DNA]</scope>
</reference>
<dbReference type="UniPathway" id="UPA00068">
    <property type="reaction ID" value="UER00108"/>
</dbReference>
<dbReference type="Proteomes" id="UP000040576">
    <property type="component" value="Unassembled WGS sequence"/>
</dbReference>
<organism evidence="10 11">
    <name type="scientific">Caldibacillus thermoamylovorans</name>
    <dbReference type="NCBI Taxonomy" id="35841"/>
    <lineage>
        <taxon>Bacteria</taxon>
        <taxon>Bacillati</taxon>
        <taxon>Bacillota</taxon>
        <taxon>Bacilli</taxon>
        <taxon>Bacillales</taxon>
        <taxon>Bacillaceae</taxon>
        <taxon>Caldibacillus</taxon>
    </lineage>
</organism>
<dbReference type="CDD" id="cd17895">
    <property type="entry name" value="AGPR_1_N"/>
    <property type="match status" value="1"/>
</dbReference>
<dbReference type="InterPro" id="IPR036291">
    <property type="entry name" value="NAD(P)-bd_dom_sf"/>
</dbReference>
<dbReference type="InterPro" id="IPR050085">
    <property type="entry name" value="AGPR"/>
</dbReference>
<comment type="pathway">
    <text evidence="1 7">Amino-acid biosynthesis; L-arginine biosynthesis; N(2)-acetyl-L-ornithine from L-glutamate: step 3/4.</text>
</comment>
<dbReference type="RefSeq" id="WP_034767592.1">
    <property type="nucleotide sequence ID" value="NZ_CCRF01000013.1"/>
</dbReference>
<evidence type="ECO:0000313" key="10">
    <source>
        <dbReference type="EMBL" id="CEE00278.1"/>
    </source>
</evidence>
<dbReference type="Gene3D" id="3.40.50.720">
    <property type="entry name" value="NAD(P)-binding Rossmann-like Domain"/>
    <property type="match status" value="1"/>
</dbReference>
<evidence type="ECO:0000256" key="6">
    <source>
        <dbReference type="ARBA" id="ARBA00050557"/>
    </source>
</evidence>
<dbReference type="GO" id="GO:0070401">
    <property type="term" value="F:NADP+ binding"/>
    <property type="evidence" value="ECO:0007669"/>
    <property type="project" value="InterPro"/>
</dbReference>
<dbReference type="PANTHER" id="PTHR32338:SF10">
    <property type="entry name" value="N-ACETYL-GAMMA-GLUTAMYL-PHOSPHATE REDUCTASE, CHLOROPLASTIC-RELATED"/>
    <property type="match status" value="1"/>
</dbReference>
<comment type="subcellular location">
    <subcellularLocation>
        <location evidence="7">Cytoplasm</location>
    </subcellularLocation>
</comment>
<evidence type="ECO:0000256" key="3">
    <source>
        <dbReference type="ARBA" id="ARBA00022605"/>
    </source>
</evidence>
<dbReference type="GO" id="GO:0005737">
    <property type="term" value="C:cytoplasm"/>
    <property type="evidence" value="ECO:0007669"/>
    <property type="project" value="UniProtKB-SubCell"/>
</dbReference>
<accession>A0A090IV12</accession>
<evidence type="ECO:0000256" key="8">
    <source>
        <dbReference type="PROSITE-ProRule" id="PRU10010"/>
    </source>
</evidence>
<protein>
    <recommendedName>
        <fullName evidence="7">N-acetyl-gamma-glutamyl-phosphate reductase</fullName>
        <shortName evidence="7">AGPR</shortName>
        <ecNumber evidence="7">1.2.1.38</ecNumber>
    </recommendedName>
    <alternativeName>
        <fullName evidence="7">N-acetyl-glutamate semialdehyde dehydrogenase</fullName>
        <shortName evidence="7">NAGSA dehydrogenase</shortName>
    </alternativeName>
</protein>
<dbReference type="AlphaFoldDB" id="A0A090IV12"/>
<dbReference type="GO" id="GO:0006526">
    <property type="term" value="P:L-arginine biosynthetic process"/>
    <property type="evidence" value="ECO:0007669"/>
    <property type="project" value="UniProtKB-UniRule"/>
</dbReference>
<dbReference type="EMBL" id="CCRF01000013">
    <property type="protein sequence ID" value="CEE00278.1"/>
    <property type="molecule type" value="Genomic_DNA"/>
</dbReference>
<dbReference type="Pfam" id="PF01118">
    <property type="entry name" value="Semialdhyde_dh"/>
    <property type="match status" value="1"/>
</dbReference>
<evidence type="ECO:0000256" key="4">
    <source>
        <dbReference type="ARBA" id="ARBA00022857"/>
    </source>
</evidence>
<keyword evidence="4 7" id="KW-0521">NADP</keyword>
<comment type="catalytic activity">
    <reaction evidence="6 7">
        <text>N-acetyl-L-glutamate 5-semialdehyde + phosphate + NADP(+) = N-acetyl-L-glutamyl 5-phosphate + NADPH + H(+)</text>
        <dbReference type="Rhea" id="RHEA:21588"/>
        <dbReference type="ChEBI" id="CHEBI:15378"/>
        <dbReference type="ChEBI" id="CHEBI:29123"/>
        <dbReference type="ChEBI" id="CHEBI:43474"/>
        <dbReference type="ChEBI" id="CHEBI:57783"/>
        <dbReference type="ChEBI" id="CHEBI:57936"/>
        <dbReference type="ChEBI" id="CHEBI:58349"/>
        <dbReference type="EC" id="1.2.1.38"/>
    </reaction>
</comment>
<proteinExistence type="inferred from homology"/>
<evidence type="ECO:0000259" key="9">
    <source>
        <dbReference type="SMART" id="SM00859"/>
    </source>
</evidence>
<comment type="function">
    <text evidence="7">Catalyzes the NADPH-dependent reduction of N-acetyl-5-glutamyl phosphate to yield N-acetyl-L-glutamate 5-semialdehyde.</text>
</comment>
<dbReference type="Gene3D" id="3.30.360.10">
    <property type="entry name" value="Dihydrodipicolinate Reductase, domain 2"/>
    <property type="match status" value="1"/>
</dbReference>
<evidence type="ECO:0000313" key="11">
    <source>
        <dbReference type="Proteomes" id="UP000040576"/>
    </source>
</evidence>
<dbReference type="CDD" id="cd23934">
    <property type="entry name" value="AGPR_1_C"/>
    <property type="match status" value="1"/>
</dbReference>
<dbReference type="SUPFAM" id="SSF55347">
    <property type="entry name" value="Glyceraldehyde-3-phosphate dehydrogenase-like, C-terminal domain"/>
    <property type="match status" value="1"/>
</dbReference>
<evidence type="ECO:0000256" key="5">
    <source>
        <dbReference type="ARBA" id="ARBA00023002"/>
    </source>
</evidence>
<dbReference type="GO" id="GO:0051287">
    <property type="term" value="F:NAD binding"/>
    <property type="evidence" value="ECO:0007669"/>
    <property type="project" value="InterPro"/>
</dbReference>
<dbReference type="InterPro" id="IPR000534">
    <property type="entry name" value="Semialdehyde_DH_NAD-bd"/>
</dbReference>
<feature type="domain" description="Semialdehyde dehydrogenase NAD-binding" evidence="9">
    <location>
        <begin position="2"/>
        <end position="140"/>
    </location>
</feature>
<dbReference type="EC" id="1.2.1.38" evidence="7"/>
<dbReference type="NCBIfam" id="TIGR01850">
    <property type="entry name" value="argC"/>
    <property type="match status" value="1"/>
</dbReference>
<evidence type="ECO:0000256" key="1">
    <source>
        <dbReference type="ARBA" id="ARBA00004862"/>
    </source>
</evidence>
<keyword evidence="5 7" id="KW-0560">Oxidoreductase</keyword>
<dbReference type="PROSITE" id="PS01224">
    <property type="entry name" value="ARGC"/>
    <property type="match status" value="1"/>
</dbReference>
<dbReference type="InterPro" id="IPR000706">
    <property type="entry name" value="AGPR_type-1"/>
</dbReference>
<keyword evidence="11" id="KW-1185">Reference proteome</keyword>
<keyword evidence="3 7" id="KW-0028">Amino-acid biosynthesis</keyword>
<evidence type="ECO:0000256" key="2">
    <source>
        <dbReference type="ARBA" id="ARBA00022571"/>
    </source>
</evidence>
<dbReference type="GO" id="GO:0003942">
    <property type="term" value="F:N-acetyl-gamma-glutamyl-phosphate reductase activity"/>
    <property type="evidence" value="ECO:0007669"/>
    <property type="project" value="UniProtKB-UniRule"/>
</dbReference>
<dbReference type="SUPFAM" id="SSF51735">
    <property type="entry name" value="NAD(P)-binding Rossmann-fold domains"/>
    <property type="match status" value="1"/>
</dbReference>
<name>A0A090IV12_9BACI</name>
<dbReference type="PANTHER" id="PTHR32338">
    <property type="entry name" value="N-ACETYL-GAMMA-GLUTAMYL-PHOSPHATE REDUCTASE, CHLOROPLASTIC-RELATED-RELATED"/>
    <property type="match status" value="1"/>
</dbReference>
<sequence length="344" mass="38523">MKVGIVGANGYSGVELIRLLQQHPYVTIEKIVSHSTHGKNILELYPHLYGVNEMILEKWNLDELSNLDFVFFATPSGVSKDIIPPLLDKGVTCIDLSGDFRLKNAGDYETWYKKTSAPAEYLQKATYGLSEVYRDKIKQAKLIANPGCFPTATLLGLLPALKKQIIHANTIHVDAKTGVSGAGRNANLTNLFTEINENIRAYKVGEHQHIPEIEQVISDISGEQVPITFITHLIPINRGIMCTMYADLVEQVTTEEVHQIYKDMYKDEMFIRIRPIGEWPTTKEVMGSNFCDIGVMVNRRTNKLIIISVIDNLVKGAAGQAMQNMNIINGWEEHIGLNNSPLYP</sequence>
<comment type="similarity">
    <text evidence="7">Belongs to the NAGSA dehydrogenase family. Type 1 subfamily.</text>
</comment>
<keyword evidence="2 7" id="KW-0055">Arginine biosynthesis</keyword>
<dbReference type="Pfam" id="PF22698">
    <property type="entry name" value="Semialdhyde_dhC_1"/>
    <property type="match status" value="1"/>
</dbReference>
<gene>
    <name evidence="7 10" type="primary">argC</name>
    <name evidence="10" type="ORF">BT1A1_0417</name>
</gene>